<protein>
    <submittedName>
        <fullName evidence="1">Uncharacterized protein</fullName>
    </submittedName>
</protein>
<gene>
    <name evidence="1" type="ORF">XENOCAPTIV_000878</name>
</gene>
<evidence type="ECO:0000313" key="1">
    <source>
        <dbReference type="EMBL" id="MEQ2209559.1"/>
    </source>
</evidence>
<dbReference type="Proteomes" id="UP001434883">
    <property type="component" value="Unassembled WGS sequence"/>
</dbReference>
<dbReference type="EMBL" id="JAHRIN010051493">
    <property type="protein sequence ID" value="MEQ2209559.1"/>
    <property type="molecule type" value="Genomic_DNA"/>
</dbReference>
<keyword evidence="2" id="KW-1185">Reference proteome</keyword>
<name>A0ABV0RMZ6_9TELE</name>
<organism evidence="1 2">
    <name type="scientific">Xenoophorus captivus</name>
    <dbReference type="NCBI Taxonomy" id="1517983"/>
    <lineage>
        <taxon>Eukaryota</taxon>
        <taxon>Metazoa</taxon>
        <taxon>Chordata</taxon>
        <taxon>Craniata</taxon>
        <taxon>Vertebrata</taxon>
        <taxon>Euteleostomi</taxon>
        <taxon>Actinopterygii</taxon>
        <taxon>Neopterygii</taxon>
        <taxon>Teleostei</taxon>
        <taxon>Neoteleostei</taxon>
        <taxon>Acanthomorphata</taxon>
        <taxon>Ovalentaria</taxon>
        <taxon>Atherinomorphae</taxon>
        <taxon>Cyprinodontiformes</taxon>
        <taxon>Goodeidae</taxon>
        <taxon>Xenoophorus</taxon>
    </lineage>
</organism>
<accession>A0ABV0RMZ6</accession>
<sequence>MPSSSGSGEIASSAYEVFKTACLNHAHDMNTKIRSYSTLDPSSRPAGHAHCLLCAALKGEAPFPLARFGPTWRAFPLLLFQYRYRYPYLYAVGAASRKSRPP</sequence>
<reference evidence="1 2" key="1">
    <citation type="submission" date="2021-06" db="EMBL/GenBank/DDBJ databases">
        <authorList>
            <person name="Palmer J.M."/>
        </authorList>
    </citation>
    <scope>NUCLEOTIDE SEQUENCE [LARGE SCALE GENOMIC DNA]</scope>
    <source>
        <strain evidence="1 2">XC_2019</strain>
        <tissue evidence="1">Muscle</tissue>
    </source>
</reference>
<proteinExistence type="predicted"/>
<comment type="caution">
    <text evidence="1">The sequence shown here is derived from an EMBL/GenBank/DDBJ whole genome shotgun (WGS) entry which is preliminary data.</text>
</comment>
<evidence type="ECO:0000313" key="2">
    <source>
        <dbReference type="Proteomes" id="UP001434883"/>
    </source>
</evidence>